<keyword evidence="5" id="KW-0521">NADP</keyword>
<proteinExistence type="inferred from homology"/>
<gene>
    <name evidence="5" type="primary">thyX</name>
    <name evidence="6" type="ORF">BJP25_15005</name>
</gene>
<feature type="binding site" evidence="5">
    <location>
        <position position="197"/>
    </location>
    <ligand>
        <name>FAD</name>
        <dbReference type="ChEBI" id="CHEBI:57692"/>
        <note>ligand shared between neighboring subunits</note>
    </ligand>
</feature>
<keyword evidence="1 5" id="KW-0489">Methyltransferase</keyword>
<keyword evidence="5" id="KW-0808">Transferase</keyword>
<dbReference type="GO" id="GO:0032259">
    <property type="term" value="P:methylation"/>
    <property type="evidence" value="ECO:0007669"/>
    <property type="project" value="UniProtKB-KW"/>
</dbReference>
<reference evidence="6 7" key="1">
    <citation type="submission" date="2016-10" db="EMBL/GenBank/DDBJ databases">
        <title>The Draft Genome Sequence of Actinokineospora bangkokensis 44EHWT reveals the biosynthetic pathway of antifungal compounds Thailandins with unusual extender unit butylmalonyl-CoA.</title>
        <authorList>
            <person name="Greule A."/>
            <person name="Intra B."/>
            <person name="Flemming S."/>
            <person name="Rommel M.G."/>
            <person name="Panbangred W."/>
            <person name="Bechthold A."/>
        </authorList>
    </citation>
    <scope>NUCLEOTIDE SEQUENCE [LARGE SCALE GENOMIC DNA]</scope>
    <source>
        <strain evidence="6 7">44EHW</strain>
    </source>
</reference>
<dbReference type="GO" id="GO:0050797">
    <property type="term" value="F:thymidylate synthase (FAD) activity"/>
    <property type="evidence" value="ECO:0007669"/>
    <property type="project" value="UniProtKB-UniRule"/>
</dbReference>
<dbReference type="STRING" id="1193682.BJP25_15005"/>
<evidence type="ECO:0000256" key="4">
    <source>
        <dbReference type="ARBA" id="ARBA00022827"/>
    </source>
</evidence>
<name>A0A1Q9LPH2_9PSEU</name>
<dbReference type="Proteomes" id="UP000186040">
    <property type="component" value="Unassembled WGS sequence"/>
</dbReference>
<comment type="catalytic activity">
    <reaction evidence="5">
        <text>dUMP + (6R)-5,10-methylene-5,6,7,8-tetrahydrofolate + NADPH + H(+) = dTMP + (6S)-5,6,7,8-tetrahydrofolate + NADP(+)</text>
        <dbReference type="Rhea" id="RHEA:29043"/>
        <dbReference type="ChEBI" id="CHEBI:15378"/>
        <dbReference type="ChEBI" id="CHEBI:15636"/>
        <dbReference type="ChEBI" id="CHEBI:57453"/>
        <dbReference type="ChEBI" id="CHEBI:57783"/>
        <dbReference type="ChEBI" id="CHEBI:58349"/>
        <dbReference type="ChEBI" id="CHEBI:63528"/>
        <dbReference type="ChEBI" id="CHEBI:246422"/>
        <dbReference type="EC" id="2.1.1.148"/>
    </reaction>
</comment>
<feature type="binding site" evidence="5">
    <location>
        <begin position="191"/>
        <end position="193"/>
    </location>
    <ligand>
        <name>FAD</name>
        <dbReference type="ChEBI" id="CHEBI:57692"/>
        <note>ligand shared between neighboring subunits</note>
    </ligand>
</feature>
<dbReference type="GO" id="GO:0006235">
    <property type="term" value="P:dTTP biosynthetic process"/>
    <property type="evidence" value="ECO:0007669"/>
    <property type="project" value="UniProtKB-UniRule"/>
</dbReference>
<dbReference type="NCBIfam" id="TIGR02170">
    <property type="entry name" value="thyX"/>
    <property type="match status" value="1"/>
</dbReference>
<keyword evidence="3 5" id="KW-0545">Nucleotide biosynthesis</keyword>
<dbReference type="SUPFAM" id="SSF69796">
    <property type="entry name" value="Thymidylate synthase-complementing protein Thy1"/>
    <property type="match status" value="1"/>
</dbReference>
<feature type="binding site" evidence="5">
    <location>
        <position position="202"/>
    </location>
    <ligand>
        <name>dUMP</name>
        <dbReference type="ChEBI" id="CHEBI:246422"/>
        <note>ligand shared between dimeric partners</note>
    </ligand>
</feature>
<protein>
    <recommendedName>
        <fullName evidence="5">Flavin-dependent thymidylate synthase</fullName>
        <shortName evidence="5">FDTS</shortName>
        <ecNumber evidence="5">2.1.1.148</ecNumber>
    </recommendedName>
    <alternativeName>
        <fullName evidence="5">FAD-dependent thymidylate synthase</fullName>
    </alternativeName>
    <alternativeName>
        <fullName evidence="5">Thymidylate synthase ThyX</fullName>
        <shortName evidence="5">TS</shortName>
        <shortName evidence="5">TSase</shortName>
    </alternativeName>
</protein>
<evidence type="ECO:0000256" key="3">
    <source>
        <dbReference type="ARBA" id="ARBA00022727"/>
    </source>
</evidence>
<comment type="function">
    <text evidence="5">Catalyzes the reductive methylation of 2'-deoxyuridine-5'-monophosphate (dUMP) to 2'-deoxythymidine-5'-monophosphate (dTMP) while utilizing 5,10-methylenetetrahydrofolate (mTHF) as the methyl donor, and NADPH and FADH(2) as the reductant.</text>
</comment>
<organism evidence="6 7">
    <name type="scientific">Actinokineospora bangkokensis</name>
    <dbReference type="NCBI Taxonomy" id="1193682"/>
    <lineage>
        <taxon>Bacteria</taxon>
        <taxon>Bacillati</taxon>
        <taxon>Actinomycetota</taxon>
        <taxon>Actinomycetes</taxon>
        <taxon>Pseudonocardiales</taxon>
        <taxon>Pseudonocardiaceae</taxon>
        <taxon>Actinokineospora</taxon>
    </lineage>
</organism>
<dbReference type="PROSITE" id="PS51331">
    <property type="entry name" value="THYX"/>
    <property type="match status" value="1"/>
</dbReference>
<evidence type="ECO:0000256" key="2">
    <source>
        <dbReference type="ARBA" id="ARBA00022630"/>
    </source>
</evidence>
<dbReference type="EMBL" id="MKQR01000009">
    <property type="protein sequence ID" value="OLR93893.1"/>
    <property type="molecule type" value="Genomic_DNA"/>
</dbReference>
<dbReference type="InterPro" id="IPR036098">
    <property type="entry name" value="Thymidylate_synthase_ThyX_sf"/>
</dbReference>
<evidence type="ECO:0000256" key="5">
    <source>
        <dbReference type="HAMAP-Rule" id="MF_01408"/>
    </source>
</evidence>
<comment type="cofactor">
    <cofactor evidence="5">
        <name>FAD</name>
        <dbReference type="ChEBI" id="CHEBI:57692"/>
    </cofactor>
    <text evidence="5">Binds 4 FAD per tetramer. Each FAD binding site is formed by three monomers.</text>
</comment>
<evidence type="ECO:0000256" key="1">
    <source>
        <dbReference type="ARBA" id="ARBA00022603"/>
    </source>
</evidence>
<feature type="binding site" description="in other chain" evidence="5">
    <location>
        <begin position="103"/>
        <end position="107"/>
    </location>
    <ligand>
        <name>dUMP</name>
        <dbReference type="ChEBI" id="CHEBI:246422"/>
        <note>ligand shared between dimeric partners</note>
    </ligand>
</feature>
<accession>A0A1Q9LPH2</accession>
<comment type="subunit">
    <text evidence="5">Homotetramer.</text>
</comment>
<dbReference type="GO" id="GO:0050660">
    <property type="term" value="F:flavin adenine dinucleotide binding"/>
    <property type="evidence" value="ECO:0007669"/>
    <property type="project" value="UniProtKB-UniRule"/>
</dbReference>
<dbReference type="InterPro" id="IPR003669">
    <property type="entry name" value="Thymidylate_synthase_ThyX"/>
</dbReference>
<comment type="caution">
    <text evidence="5">Lacks conserved residue(s) required for the propagation of feature annotation.</text>
</comment>
<keyword evidence="4 5" id="KW-0274">FAD</keyword>
<feature type="active site" description="Involved in ionization of N3 of dUMP, leading to its activation" evidence="5">
    <location>
        <position position="202"/>
    </location>
</feature>
<feature type="binding site" evidence="5">
    <location>
        <position position="103"/>
    </location>
    <ligand>
        <name>FAD</name>
        <dbReference type="ChEBI" id="CHEBI:57692"/>
        <note>ligand shared between neighboring subunits</note>
    </ligand>
</feature>
<feature type="binding site" description="in other chain" evidence="5">
    <location>
        <position position="175"/>
    </location>
    <ligand>
        <name>dUMP</name>
        <dbReference type="ChEBI" id="CHEBI:246422"/>
        <note>ligand shared between dimeric partners</note>
    </ligand>
</feature>
<dbReference type="EC" id="2.1.1.148" evidence="5"/>
<keyword evidence="7" id="KW-1185">Reference proteome</keyword>
<dbReference type="Pfam" id="PF02511">
    <property type="entry name" value="Thy1"/>
    <property type="match status" value="1"/>
</dbReference>
<dbReference type="PANTHER" id="PTHR34934">
    <property type="entry name" value="FLAVIN-DEPENDENT THYMIDYLATE SYNTHASE"/>
    <property type="match status" value="1"/>
</dbReference>
<dbReference type="GO" id="GO:0004799">
    <property type="term" value="F:thymidylate synthase activity"/>
    <property type="evidence" value="ECO:0007669"/>
    <property type="project" value="TreeGrafter"/>
</dbReference>
<dbReference type="HAMAP" id="MF_01408">
    <property type="entry name" value="ThyX"/>
    <property type="match status" value="1"/>
</dbReference>
<feature type="binding site" evidence="5">
    <location>
        <begin position="95"/>
        <end position="97"/>
    </location>
    <ligand>
        <name>FAD</name>
        <dbReference type="ChEBI" id="CHEBI:57692"/>
        <note>ligand shared between neighboring subunits</note>
    </ligand>
</feature>
<dbReference type="CDD" id="cd20175">
    <property type="entry name" value="ThyX"/>
    <property type="match status" value="1"/>
</dbReference>
<evidence type="ECO:0000313" key="6">
    <source>
        <dbReference type="EMBL" id="OLR93893.1"/>
    </source>
</evidence>
<dbReference type="UniPathway" id="UPA00575"/>
<comment type="caution">
    <text evidence="6">The sequence shown here is derived from an EMBL/GenBank/DDBJ whole genome shotgun (WGS) entry which is preliminary data.</text>
</comment>
<dbReference type="AlphaFoldDB" id="A0A1Q9LPH2"/>
<dbReference type="GO" id="GO:0070402">
    <property type="term" value="F:NADPH binding"/>
    <property type="evidence" value="ECO:0007669"/>
    <property type="project" value="TreeGrafter"/>
</dbReference>
<sequence length="248" mass="28222">MRPEGAAVAAVDPEIEFRSEITVQLVDHQASDLGVVRAARVSTVGEIAQTETRSDGYVEGMLKYLMKSRHGSPFEHNYLTFLVTAPIFTVRHMMRHRTWSFNEESARYREVRPVFYVPDADRLLRQVGKPGHYQYVPGAEGDHDRLVEIAKESYGAAYAGYNELIERGVAREIARIVLPTATYSSLYATCNARSLMHFLSLRTHRQDATYPSHPQHEIAVVAEEMERQWRELMPITHAAFETFGRVAP</sequence>
<evidence type="ECO:0000313" key="7">
    <source>
        <dbReference type="Proteomes" id="UP000186040"/>
    </source>
</evidence>
<dbReference type="Gene3D" id="3.30.1360.170">
    <property type="match status" value="1"/>
</dbReference>
<keyword evidence="2 5" id="KW-0285">Flavoprotein</keyword>
<dbReference type="GO" id="GO:0006231">
    <property type="term" value="P:dTMP biosynthetic process"/>
    <property type="evidence" value="ECO:0007669"/>
    <property type="project" value="UniProtKB-UniRule"/>
</dbReference>
<comment type="similarity">
    <text evidence="5">Belongs to the thymidylate synthase ThyX family.</text>
</comment>
<comment type="pathway">
    <text evidence="5">Pyrimidine metabolism; dTTP biosynthesis.</text>
</comment>
<feature type="binding site" evidence="5">
    <location>
        <position position="72"/>
    </location>
    <ligand>
        <name>FAD</name>
        <dbReference type="ChEBI" id="CHEBI:57692"/>
        <note>ligand shared between neighboring subunits</note>
    </ligand>
</feature>
<dbReference type="PANTHER" id="PTHR34934:SF1">
    <property type="entry name" value="FLAVIN-DEPENDENT THYMIDYLATE SYNTHASE"/>
    <property type="match status" value="1"/>
</dbReference>